<feature type="region of interest" description="Disordered" evidence="1">
    <location>
        <begin position="35"/>
        <end position="73"/>
    </location>
</feature>
<gene>
    <name evidence="2" type="ORF">MKQ68_25685</name>
</gene>
<feature type="compositionally biased region" description="Gly residues" evidence="1">
    <location>
        <begin position="43"/>
        <end position="56"/>
    </location>
</feature>
<keyword evidence="3" id="KW-1185">Reference proteome</keyword>
<sequence length="158" mass="16794">MTTTHSWFTRPMTLITLLAAGWLFFAACAKERSISPDKEAEHPGGGGGIDTTGTGGKDTTTNNGGGTGGAKDDFAQLPAGISVQTLTASAPAINKQYVVYTPSTYNTDKTKSWPVIIFLHGIGERGSNINSVKNVALPRKLAAEKDFQFDDRTAVQCR</sequence>
<dbReference type="EMBL" id="CP107006">
    <property type="protein sequence ID" value="UYQ93461.1"/>
    <property type="molecule type" value="Genomic_DNA"/>
</dbReference>
<evidence type="ECO:0008006" key="4">
    <source>
        <dbReference type="Google" id="ProtNLM"/>
    </source>
</evidence>
<dbReference type="Proteomes" id="UP001162741">
    <property type="component" value="Chromosome"/>
</dbReference>
<protein>
    <recommendedName>
        <fullName evidence="4">Esterase</fullName>
    </recommendedName>
</protein>
<reference evidence="2" key="1">
    <citation type="submission" date="2022-10" db="EMBL/GenBank/DDBJ databases">
        <title>Chitinophaga sp. nov., isolated from soil.</title>
        <authorList>
            <person name="Jeon C.O."/>
        </authorList>
    </citation>
    <scope>NUCLEOTIDE SEQUENCE</scope>
    <source>
        <strain evidence="2">R8</strain>
    </source>
</reference>
<dbReference type="Gene3D" id="3.40.50.1820">
    <property type="entry name" value="alpha/beta hydrolase"/>
    <property type="match status" value="1"/>
</dbReference>
<name>A0ABY6J580_9BACT</name>
<evidence type="ECO:0000313" key="3">
    <source>
        <dbReference type="Proteomes" id="UP001162741"/>
    </source>
</evidence>
<evidence type="ECO:0000313" key="2">
    <source>
        <dbReference type="EMBL" id="UYQ93461.1"/>
    </source>
</evidence>
<proteinExistence type="predicted"/>
<dbReference type="SUPFAM" id="SSF53474">
    <property type="entry name" value="alpha/beta-Hydrolases"/>
    <property type="match status" value="1"/>
</dbReference>
<dbReference type="RefSeq" id="WP_264281532.1">
    <property type="nucleotide sequence ID" value="NZ_CP107006.1"/>
</dbReference>
<organism evidence="2 3">
    <name type="scientific">Chitinophaga horti</name>
    <dbReference type="NCBI Taxonomy" id="2920382"/>
    <lineage>
        <taxon>Bacteria</taxon>
        <taxon>Pseudomonadati</taxon>
        <taxon>Bacteroidota</taxon>
        <taxon>Chitinophagia</taxon>
        <taxon>Chitinophagales</taxon>
        <taxon>Chitinophagaceae</taxon>
        <taxon>Chitinophaga</taxon>
    </lineage>
</organism>
<accession>A0ABY6J580</accession>
<dbReference type="InterPro" id="IPR029058">
    <property type="entry name" value="AB_hydrolase_fold"/>
</dbReference>
<evidence type="ECO:0000256" key="1">
    <source>
        <dbReference type="SAM" id="MobiDB-lite"/>
    </source>
</evidence>